<dbReference type="CDD" id="cd04301">
    <property type="entry name" value="NAT_SF"/>
    <property type="match status" value="1"/>
</dbReference>
<name>A0ABP6M999_9ACTN</name>
<evidence type="ECO:0000256" key="3">
    <source>
        <dbReference type="SAM" id="MobiDB-lite"/>
    </source>
</evidence>
<dbReference type="InterPro" id="IPR050832">
    <property type="entry name" value="Bact_Acetyltransf"/>
</dbReference>
<keyword evidence="6" id="KW-1185">Reference proteome</keyword>
<keyword evidence="2" id="KW-0012">Acyltransferase</keyword>
<feature type="region of interest" description="Disordered" evidence="3">
    <location>
        <begin position="198"/>
        <end position="218"/>
    </location>
</feature>
<evidence type="ECO:0000313" key="5">
    <source>
        <dbReference type="EMBL" id="GAA3091124.1"/>
    </source>
</evidence>
<dbReference type="Gene3D" id="3.40.630.30">
    <property type="match status" value="1"/>
</dbReference>
<comment type="caution">
    <text evidence="5">The sequence shown here is derived from an EMBL/GenBank/DDBJ whole genome shotgun (WGS) entry which is preliminary data.</text>
</comment>
<gene>
    <name evidence="5" type="ORF">GCM10010449_13600</name>
</gene>
<dbReference type="PANTHER" id="PTHR43877">
    <property type="entry name" value="AMINOALKYLPHOSPHONATE N-ACETYLTRANSFERASE-RELATED-RELATED"/>
    <property type="match status" value="1"/>
</dbReference>
<protein>
    <submittedName>
        <fullName evidence="5">GNAT family N-acetyltransferase</fullName>
    </submittedName>
</protein>
<sequence>MRRSGGPVGYGPMNQVSRDAVRPVRADEWPAVKELRLLALRDPAAPIAFLETYENAAAEPDSFWQGRTKRAADGTRVRQFVAEGRDGTWSGTVTVLIEDPGSDDVFGGAIEQRQAHVAGVFVRPEYRGSGVIDALFVAAVEWAWSVTDVARVRLYVHEDNARAESTYRRHGFVRSGETVPMKGDPSKLEHEMVLDKSAVVSDVGDRPSPMDPRPGASS</sequence>
<accession>A0ABP6M999</accession>
<reference evidence="6" key="1">
    <citation type="journal article" date="2019" name="Int. J. Syst. Evol. Microbiol.">
        <title>The Global Catalogue of Microorganisms (GCM) 10K type strain sequencing project: providing services to taxonomists for standard genome sequencing and annotation.</title>
        <authorList>
            <consortium name="The Broad Institute Genomics Platform"/>
            <consortium name="The Broad Institute Genome Sequencing Center for Infectious Disease"/>
            <person name="Wu L."/>
            <person name="Ma J."/>
        </authorList>
    </citation>
    <scope>NUCLEOTIDE SEQUENCE [LARGE SCALE GENOMIC DNA]</scope>
    <source>
        <strain evidence="6">JCM 9092</strain>
    </source>
</reference>
<dbReference type="PROSITE" id="PS51186">
    <property type="entry name" value="GNAT"/>
    <property type="match status" value="1"/>
</dbReference>
<organism evidence="5 6">
    <name type="scientific">Streptomyces rectiviolaceus</name>
    <dbReference type="NCBI Taxonomy" id="332591"/>
    <lineage>
        <taxon>Bacteria</taxon>
        <taxon>Bacillati</taxon>
        <taxon>Actinomycetota</taxon>
        <taxon>Actinomycetes</taxon>
        <taxon>Kitasatosporales</taxon>
        <taxon>Streptomycetaceae</taxon>
        <taxon>Streptomyces</taxon>
    </lineage>
</organism>
<evidence type="ECO:0000256" key="2">
    <source>
        <dbReference type="ARBA" id="ARBA00023315"/>
    </source>
</evidence>
<dbReference type="InterPro" id="IPR016181">
    <property type="entry name" value="Acyl_CoA_acyltransferase"/>
</dbReference>
<dbReference type="Proteomes" id="UP001501637">
    <property type="component" value="Unassembled WGS sequence"/>
</dbReference>
<dbReference type="Pfam" id="PF00583">
    <property type="entry name" value="Acetyltransf_1"/>
    <property type="match status" value="1"/>
</dbReference>
<keyword evidence="1" id="KW-0808">Transferase</keyword>
<dbReference type="SUPFAM" id="SSF55729">
    <property type="entry name" value="Acyl-CoA N-acyltransferases (Nat)"/>
    <property type="match status" value="1"/>
</dbReference>
<dbReference type="InterPro" id="IPR000182">
    <property type="entry name" value="GNAT_dom"/>
</dbReference>
<dbReference type="PANTHER" id="PTHR43877:SF1">
    <property type="entry name" value="ACETYLTRANSFERASE"/>
    <property type="match status" value="1"/>
</dbReference>
<evidence type="ECO:0000313" key="6">
    <source>
        <dbReference type="Proteomes" id="UP001501637"/>
    </source>
</evidence>
<evidence type="ECO:0000256" key="1">
    <source>
        <dbReference type="ARBA" id="ARBA00022679"/>
    </source>
</evidence>
<feature type="domain" description="N-acetyltransferase" evidence="4">
    <location>
        <begin position="19"/>
        <end position="195"/>
    </location>
</feature>
<proteinExistence type="predicted"/>
<evidence type="ECO:0000259" key="4">
    <source>
        <dbReference type="PROSITE" id="PS51186"/>
    </source>
</evidence>
<dbReference type="EMBL" id="BAAAUG010000022">
    <property type="protein sequence ID" value="GAA3091124.1"/>
    <property type="molecule type" value="Genomic_DNA"/>
</dbReference>